<evidence type="ECO:0000256" key="1">
    <source>
        <dbReference type="ARBA" id="ARBA00001974"/>
    </source>
</evidence>
<sequence length="440" mass="50616">MKTVAIVGAGLVGCLAALGLEKEGYDVTIFELRDDPRKSQNKQLRSINLAVSNRGINALRYVDPKLCDKVLERVIPMTGRMIHHVDGKQESQQYDIDGQGINSIDRSYLNDLLLDEIDSKSNIKVVFNKKLIKLDLQNDPVLYFSDDSQTFDLVIGADGSFSKVRQELQKVVRMDYLQEYIDCAYIELSIPAGKSSELFQIDKNHLHIWPRHNFMLIALPNLDGSFTSTFFAPWSMIEGLDSDTKVLSFFQREFPDAVELITKEKLLYAFQHHPRGKLLSIKCNPYHYEDKVLIIGDAAHSMVPFYGQGMNCGFEDVFVLLTLLKQHKSIGTTFTEYTKIRHKDLIAIVDLAIENYKEMSHKVTSKWFLFKKQVDFALTYLLKDKWIPLYTMVSFRDDIPYSLAVKRWQRQDWILKLIQKCTLGLVGVGIWRLLKLKASK</sequence>
<accession>A0A061BJ06</accession>
<feature type="domain" description="FAD-binding" evidence="13">
    <location>
        <begin position="3"/>
        <end position="326"/>
    </location>
</feature>
<evidence type="ECO:0000256" key="10">
    <source>
        <dbReference type="ARBA" id="ARBA00047818"/>
    </source>
</evidence>
<gene>
    <name evidence="11" type="primary">BNA4</name>
    <name evidence="14" type="ORF">CYFA0S_27e00276g</name>
</gene>
<dbReference type="Pfam" id="PF01494">
    <property type="entry name" value="FAD_binding_3"/>
    <property type="match status" value="1"/>
</dbReference>
<keyword evidence="8 11" id="KW-0503">Monooxygenase</keyword>
<comment type="function">
    <text evidence="11">Catalyzes the hydroxylation of L-kynurenine (L-Kyn) to form 3-hydroxy-L-kynurenine (L-3OHKyn). Required for synthesis of quinolinic acid.</text>
</comment>
<dbReference type="GO" id="GO:0070189">
    <property type="term" value="P:kynurenine metabolic process"/>
    <property type="evidence" value="ECO:0007669"/>
    <property type="project" value="TreeGrafter"/>
</dbReference>
<dbReference type="PANTHER" id="PTHR46028:SF2">
    <property type="entry name" value="KYNURENINE 3-MONOOXYGENASE"/>
    <property type="match status" value="1"/>
</dbReference>
<keyword evidence="11" id="KW-0472">Membrane</keyword>
<protein>
    <recommendedName>
        <fullName evidence="11">Kynurenine 3-monooxygenase</fullName>
        <ecNumber evidence="11">1.14.13.9</ecNumber>
    </recommendedName>
    <alternativeName>
        <fullName evidence="11">Biosynthesis of nicotinic acid protein 4</fullName>
    </alternativeName>
    <alternativeName>
        <fullName evidence="11">Kynurenine 3-hydroxylase</fullName>
    </alternativeName>
</protein>
<dbReference type="InterPro" id="IPR027545">
    <property type="entry name" value="Kynurenine_monooxygenase"/>
</dbReference>
<keyword evidence="7 11" id="KW-0560">Oxidoreductase</keyword>
<dbReference type="GO" id="GO:0071949">
    <property type="term" value="F:FAD binding"/>
    <property type="evidence" value="ECO:0007669"/>
    <property type="project" value="InterPro"/>
</dbReference>
<reference evidence="14" key="1">
    <citation type="journal article" date="2014" name="Genome Announc.">
        <title>Genome sequence of the yeast Cyberlindnera fabianii (Hansenula fabianii).</title>
        <authorList>
            <person name="Freel K.C."/>
            <person name="Sarilar V."/>
            <person name="Neuveglise C."/>
            <person name="Devillers H."/>
            <person name="Friedrich A."/>
            <person name="Schacherer J."/>
        </authorList>
    </citation>
    <scope>NUCLEOTIDE SEQUENCE</scope>
    <source>
        <strain evidence="14">YJS4271</strain>
    </source>
</reference>
<dbReference type="GO" id="GO:0005741">
    <property type="term" value="C:mitochondrial outer membrane"/>
    <property type="evidence" value="ECO:0007669"/>
    <property type="project" value="UniProtKB-SubCell"/>
</dbReference>
<evidence type="ECO:0000256" key="3">
    <source>
        <dbReference type="ARBA" id="ARBA00022642"/>
    </source>
</evidence>
<evidence type="ECO:0000256" key="7">
    <source>
        <dbReference type="ARBA" id="ARBA00023002"/>
    </source>
</evidence>
<dbReference type="PhylomeDB" id="A0A061BJ06"/>
<keyword evidence="6 11" id="KW-0521">NADP</keyword>
<keyword evidence="2 11" id="KW-0285">Flavoprotein</keyword>
<evidence type="ECO:0000256" key="8">
    <source>
        <dbReference type="ARBA" id="ARBA00023033"/>
    </source>
</evidence>
<keyword evidence="5 11" id="KW-0274">FAD</keyword>
<dbReference type="GO" id="GO:0006569">
    <property type="term" value="P:L-tryptophan catabolic process"/>
    <property type="evidence" value="ECO:0007669"/>
    <property type="project" value="UniProtKB-UniRule"/>
</dbReference>
<dbReference type="UniPathway" id="UPA00253">
    <property type="reaction ID" value="UER00328"/>
</dbReference>
<dbReference type="PRINTS" id="PR00420">
    <property type="entry name" value="RNGMNOXGNASE"/>
</dbReference>
<evidence type="ECO:0000256" key="9">
    <source>
        <dbReference type="ARBA" id="ARBA00023128"/>
    </source>
</evidence>
<keyword evidence="4 11" id="KW-1000">Mitochondrion outer membrane</keyword>
<dbReference type="GO" id="GO:0034354">
    <property type="term" value="P:'de novo' NAD+ biosynthetic process from L-tryptophan"/>
    <property type="evidence" value="ECO:0007669"/>
    <property type="project" value="UniProtKB-UniRule"/>
</dbReference>
<dbReference type="InterPro" id="IPR002938">
    <property type="entry name" value="FAD-bd"/>
</dbReference>
<dbReference type="HAMAP" id="MF_01971">
    <property type="entry name" value="Kynurenine_monooxygenase"/>
    <property type="match status" value="1"/>
</dbReference>
<dbReference type="PANTHER" id="PTHR46028">
    <property type="entry name" value="KYNURENINE 3-MONOOXYGENASE"/>
    <property type="match status" value="1"/>
</dbReference>
<dbReference type="AlphaFoldDB" id="A0A061BJ06"/>
<proteinExistence type="inferred from homology"/>
<evidence type="ECO:0000256" key="2">
    <source>
        <dbReference type="ARBA" id="ARBA00022630"/>
    </source>
</evidence>
<comment type="similarity">
    <text evidence="11">Belongs to the aromatic-ring hydroxylase family. KMO subfamily.</text>
</comment>
<evidence type="ECO:0000256" key="6">
    <source>
        <dbReference type="ARBA" id="ARBA00022857"/>
    </source>
</evidence>
<name>A0A061BJ06_CYBFA</name>
<evidence type="ECO:0000256" key="11">
    <source>
        <dbReference type="HAMAP-Rule" id="MF_03018"/>
    </source>
</evidence>
<comment type="catalytic activity">
    <reaction evidence="10 11">
        <text>L-kynurenine + NADPH + O2 + H(+) = 3-hydroxy-L-kynurenine + NADP(+) + H2O</text>
        <dbReference type="Rhea" id="RHEA:20545"/>
        <dbReference type="ChEBI" id="CHEBI:15377"/>
        <dbReference type="ChEBI" id="CHEBI:15378"/>
        <dbReference type="ChEBI" id="CHEBI:15379"/>
        <dbReference type="ChEBI" id="CHEBI:57783"/>
        <dbReference type="ChEBI" id="CHEBI:57959"/>
        <dbReference type="ChEBI" id="CHEBI:58125"/>
        <dbReference type="ChEBI" id="CHEBI:58349"/>
        <dbReference type="EC" id="1.14.13.9"/>
    </reaction>
</comment>
<dbReference type="VEuPathDB" id="FungiDB:BON22_4981"/>
<dbReference type="EMBL" id="LK052912">
    <property type="protein sequence ID" value="CDR46964.1"/>
    <property type="molecule type" value="Genomic_DNA"/>
</dbReference>
<comment type="pathway">
    <text evidence="11">Cofactor biosynthesis; NAD(+) biosynthesis; quinolinate from L-kynurenine: step 1/3.</text>
</comment>
<dbReference type="InterPro" id="IPR036188">
    <property type="entry name" value="FAD/NAD-bd_sf"/>
</dbReference>
<keyword evidence="3 11" id="KW-0662">Pyridine nucleotide biosynthesis</keyword>
<comment type="subcellular location">
    <subcellularLocation>
        <location evidence="11">Mitochondrion outer membrane</location>
    </subcellularLocation>
</comment>
<evidence type="ECO:0000313" key="14">
    <source>
        <dbReference type="EMBL" id="CDR46964.1"/>
    </source>
</evidence>
<dbReference type="OrthoDB" id="10053569at2759"/>
<dbReference type="EC" id="1.14.13.9" evidence="11"/>
<organism evidence="14">
    <name type="scientific">Cyberlindnera fabianii</name>
    <name type="common">Yeast</name>
    <name type="synonym">Hansenula fabianii</name>
    <dbReference type="NCBI Taxonomy" id="36022"/>
    <lineage>
        <taxon>Eukaryota</taxon>
        <taxon>Fungi</taxon>
        <taxon>Dikarya</taxon>
        <taxon>Ascomycota</taxon>
        <taxon>Saccharomycotina</taxon>
        <taxon>Saccharomycetes</taxon>
        <taxon>Phaffomycetales</taxon>
        <taxon>Phaffomycetaceae</taxon>
        <taxon>Cyberlindnera</taxon>
    </lineage>
</organism>
<keyword evidence="12" id="KW-0732">Signal</keyword>
<evidence type="ECO:0000259" key="13">
    <source>
        <dbReference type="Pfam" id="PF01494"/>
    </source>
</evidence>
<dbReference type="SUPFAM" id="SSF51905">
    <property type="entry name" value="FAD/NAD(P)-binding domain"/>
    <property type="match status" value="1"/>
</dbReference>
<dbReference type="GO" id="GO:0043420">
    <property type="term" value="P:anthranilate metabolic process"/>
    <property type="evidence" value="ECO:0007669"/>
    <property type="project" value="UniProtKB-UniRule"/>
</dbReference>
<feature type="signal peptide" evidence="12">
    <location>
        <begin position="1"/>
        <end position="16"/>
    </location>
</feature>
<dbReference type="GO" id="GO:0019805">
    <property type="term" value="P:quinolinate biosynthetic process"/>
    <property type="evidence" value="ECO:0007669"/>
    <property type="project" value="UniProtKB-UniRule"/>
</dbReference>
<evidence type="ECO:0000256" key="5">
    <source>
        <dbReference type="ARBA" id="ARBA00022827"/>
    </source>
</evidence>
<comment type="cofactor">
    <cofactor evidence="1 11">
        <name>FAD</name>
        <dbReference type="ChEBI" id="CHEBI:57692"/>
    </cofactor>
</comment>
<feature type="chain" id="PRO_5001594354" description="Kynurenine 3-monooxygenase" evidence="12">
    <location>
        <begin position="17"/>
        <end position="440"/>
    </location>
</feature>
<evidence type="ECO:0000256" key="12">
    <source>
        <dbReference type="SAM" id="SignalP"/>
    </source>
</evidence>
<keyword evidence="9 11" id="KW-0496">Mitochondrion</keyword>
<dbReference type="FunFam" id="3.50.50.60:FF:000129">
    <property type="entry name" value="Kynurenine 3-monooxygenase"/>
    <property type="match status" value="1"/>
</dbReference>
<evidence type="ECO:0000256" key="4">
    <source>
        <dbReference type="ARBA" id="ARBA00022787"/>
    </source>
</evidence>
<dbReference type="Gene3D" id="3.50.50.60">
    <property type="entry name" value="FAD/NAD(P)-binding domain"/>
    <property type="match status" value="1"/>
</dbReference>
<dbReference type="GO" id="GO:0004502">
    <property type="term" value="F:kynurenine 3-monooxygenase activity"/>
    <property type="evidence" value="ECO:0007669"/>
    <property type="project" value="UniProtKB-UniRule"/>
</dbReference>